<reference evidence="1 2" key="1">
    <citation type="submission" date="2019-03" db="EMBL/GenBank/DDBJ databases">
        <title>First draft genome of Liparis tanakae, snailfish: a comprehensive survey of snailfish specific genes.</title>
        <authorList>
            <person name="Kim W."/>
            <person name="Song I."/>
            <person name="Jeong J.-H."/>
            <person name="Kim D."/>
            <person name="Kim S."/>
            <person name="Ryu S."/>
            <person name="Song J.Y."/>
            <person name="Lee S.K."/>
        </authorList>
    </citation>
    <scope>NUCLEOTIDE SEQUENCE [LARGE SCALE GENOMIC DNA]</scope>
    <source>
        <tissue evidence="1">Muscle</tissue>
    </source>
</reference>
<organism evidence="1 2">
    <name type="scientific">Liparis tanakae</name>
    <name type="common">Tanaka's snailfish</name>
    <dbReference type="NCBI Taxonomy" id="230148"/>
    <lineage>
        <taxon>Eukaryota</taxon>
        <taxon>Metazoa</taxon>
        <taxon>Chordata</taxon>
        <taxon>Craniata</taxon>
        <taxon>Vertebrata</taxon>
        <taxon>Euteleostomi</taxon>
        <taxon>Actinopterygii</taxon>
        <taxon>Neopterygii</taxon>
        <taxon>Teleostei</taxon>
        <taxon>Neoteleostei</taxon>
        <taxon>Acanthomorphata</taxon>
        <taxon>Eupercaria</taxon>
        <taxon>Perciformes</taxon>
        <taxon>Cottioidei</taxon>
        <taxon>Cottales</taxon>
        <taxon>Liparidae</taxon>
        <taxon>Liparis</taxon>
    </lineage>
</organism>
<sequence length="77" mass="8303">MLGLRIIALPADFKASMSGSNKSVAANCPASARWVSASKQAALRSALRSLHNSLPFKLCFCCFSFLPSSARMPLSRR</sequence>
<evidence type="ECO:0000313" key="1">
    <source>
        <dbReference type="EMBL" id="TNN60121.1"/>
    </source>
</evidence>
<accession>A0A4Z2H3D2</accession>
<comment type="caution">
    <text evidence="1">The sequence shown here is derived from an EMBL/GenBank/DDBJ whole genome shotgun (WGS) entry which is preliminary data.</text>
</comment>
<keyword evidence="2" id="KW-1185">Reference proteome</keyword>
<dbReference type="Proteomes" id="UP000314294">
    <property type="component" value="Unassembled WGS sequence"/>
</dbReference>
<evidence type="ECO:0000313" key="2">
    <source>
        <dbReference type="Proteomes" id="UP000314294"/>
    </source>
</evidence>
<proteinExistence type="predicted"/>
<dbReference type="EMBL" id="SRLO01000340">
    <property type="protein sequence ID" value="TNN60121.1"/>
    <property type="molecule type" value="Genomic_DNA"/>
</dbReference>
<name>A0A4Z2H3D2_9TELE</name>
<gene>
    <name evidence="1" type="ORF">EYF80_029673</name>
</gene>
<protein>
    <submittedName>
        <fullName evidence="1">Uncharacterized protein</fullName>
    </submittedName>
</protein>
<dbReference type="AlphaFoldDB" id="A0A4Z2H3D2"/>